<proteinExistence type="inferred from homology"/>
<dbReference type="InterPro" id="IPR014284">
    <property type="entry name" value="RNA_pol_sigma-70_dom"/>
</dbReference>
<evidence type="ECO:0000259" key="5">
    <source>
        <dbReference type="Pfam" id="PF04542"/>
    </source>
</evidence>
<accession>A0A934MSZ9</accession>
<dbReference type="NCBIfam" id="TIGR02937">
    <property type="entry name" value="sigma70-ECF"/>
    <property type="match status" value="1"/>
</dbReference>
<dbReference type="CDD" id="cd06171">
    <property type="entry name" value="Sigma70_r4"/>
    <property type="match status" value="1"/>
</dbReference>
<dbReference type="GO" id="GO:0006352">
    <property type="term" value="P:DNA-templated transcription initiation"/>
    <property type="evidence" value="ECO:0007669"/>
    <property type="project" value="InterPro"/>
</dbReference>
<dbReference type="Pfam" id="PF04542">
    <property type="entry name" value="Sigma70_r2"/>
    <property type="match status" value="1"/>
</dbReference>
<dbReference type="InterPro" id="IPR013249">
    <property type="entry name" value="RNA_pol_sigma70_r4_t2"/>
</dbReference>
<dbReference type="InterPro" id="IPR036388">
    <property type="entry name" value="WH-like_DNA-bd_sf"/>
</dbReference>
<evidence type="ECO:0000256" key="2">
    <source>
        <dbReference type="ARBA" id="ARBA00023015"/>
    </source>
</evidence>
<dbReference type="InterPro" id="IPR039425">
    <property type="entry name" value="RNA_pol_sigma-70-like"/>
</dbReference>
<dbReference type="Proteomes" id="UP000602124">
    <property type="component" value="Unassembled WGS sequence"/>
</dbReference>
<dbReference type="SUPFAM" id="SSF88659">
    <property type="entry name" value="Sigma3 and sigma4 domains of RNA polymerase sigma factors"/>
    <property type="match status" value="1"/>
</dbReference>
<evidence type="ECO:0000256" key="1">
    <source>
        <dbReference type="ARBA" id="ARBA00010641"/>
    </source>
</evidence>
<dbReference type="SUPFAM" id="SSF88946">
    <property type="entry name" value="Sigma2 domain of RNA polymerase sigma factors"/>
    <property type="match status" value="1"/>
</dbReference>
<evidence type="ECO:0000313" key="7">
    <source>
        <dbReference type="EMBL" id="MBJ3786949.1"/>
    </source>
</evidence>
<keyword evidence="8" id="KW-1185">Reference proteome</keyword>
<dbReference type="InterPro" id="IPR007627">
    <property type="entry name" value="RNA_pol_sigma70_r2"/>
</dbReference>
<keyword evidence="2" id="KW-0805">Transcription regulation</keyword>
<dbReference type="Gene3D" id="1.10.1740.10">
    <property type="match status" value="1"/>
</dbReference>
<keyword evidence="4" id="KW-0804">Transcription</keyword>
<evidence type="ECO:0000256" key="4">
    <source>
        <dbReference type="ARBA" id="ARBA00023163"/>
    </source>
</evidence>
<keyword evidence="3" id="KW-0731">Sigma factor</keyword>
<comment type="similarity">
    <text evidence="1">Belongs to the sigma-70 factor family. ECF subfamily.</text>
</comment>
<evidence type="ECO:0000256" key="3">
    <source>
        <dbReference type="ARBA" id="ARBA00023082"/>
    </source>
</evidence>
<protein>
    <submittedName>
        <fullName evidence="7">RNA polymerase sigma factor</fullName>
    </submittedName>
</protein>
<comment type="caution">
    <text evidence="7">The sequence shown here is derived from an EMBL/GenBank/DDBJ whole genome shotgun (WGS) entry which is preliminary data.</text>
</comment>
<gene>
    <name evidence="7" type="ORF">JEQ47_19660</name>
</gene>
<dbReference type="PANTHER" id="PTHR43133:SF60">
    <property type="entry name" value="RNA POLYMERASE SIGMA FACTOR SIGV"/>
    <property type="match status" value="1"/>
</dbReference>
<evidence type="ECO:0000259" key="6">
    <source>
        <dbReference type="Pfam" id="PF08281"/>
    </source>
</evidence>
<evidence type="ECO:0000313" key="8">
    <source>
        <dbReference type="Proteomes" id="UP000602124"/>
    </source>
</evidence>
<dbReference type="GO" id="GO:0016987">
    <property type="term" value="F:sigma factor activity"/>
    <property type="evidence" value="ECO:0007669"/>
    <property type="project" value="UniProtKB-KW"/>
</dbReference>
<sequence>MDAEALTSALVLRAQKGDGTAFAELIEAQYDCIYRTAWRWCGRRDDAEDIAQEVCVKIGQGLARFDGRSAFSSWVYRITLNAVRDWQRAGARRVRHHDAFADVSPSEAEAEQEAVATACELWAAVRSLPEKQRDAVLLVYAEELSHAEAAAIMGIKEATVSFHVFEARKTLRGLL</sequence>
<dbReference type="InterPro" id="IPR013325">
    <property type="entry name" value="RNA_pol_sigma_r2"/>
</dbReference>
<feature type="domain" description="RNA polymerase sigma-70 region 2" evidence="5">
    <location>
        <begin position="25"/>
        <end position="92"/>
    </location>
</feature>
<dbReference type="GO" id="GO:0003677">
    <property type="term" value="F:DNA binding"/>
    <property type="evidence" value="ECO:0007669"/>
    <property type="project" value="InterPro"/>
</dbReference>
<dbReference type="EMBL" id="JAEKMH010000006">
    <property type="protein sequence ID" value="MBJ3786949.1"/>
    <property type="molecule type" value="Genomic_DNA"/>
</dbReference>
<name>A0A934MSZ9_9HYPH</name>
<dbReference type="AlphaFoldDB" id="A0A934MSZ9"/>
<organism evidence="7 8">
    <name type="scientific">Devosia sediminis</name>
    <dbReference type="NCBI Taxonomy" id="2798801"/>
    <lineage>
        <taxon>Bacteria</taxon>
        <taxon>Pseudomonadati</taxon>
        <taxon>Pseudomonadota</taxon>
        <taxon>Alphaproteobacteria</taxon>
        <taxon>Hyphomicrobiales</taxon>
        <taxon>Devosiaceae</taxon>
        <taxon>Devosia</taxon>
    </lineage>
</organism>
<dbReference type="Pfam" id="PF08281">
    <property type="entry name" value="Sigma70_r4_2"/>
    <property type="match status" value="1"/>
</dbReference>
<dbReference type="Gene3D" id="1.10.10.10">
    <property type="entry name" value="Winged helix-like DNA-binding domain superfamily/Winged helix DNA-binding domain"/>
    <property type="match status" value="1"/>
</dbReference>
<dbReference type="PANTHER" id="PTHR43133">
    <property type="entry name" value="RNA POLYMERASE ECF-TYPE SIGMA FACTO"/>
    <property type="match status" value="1"/>
</dbReference>
<feature type="domain" description="RNA polymerase sigma factor 70 region 4 type 2" evidence="6">
    <location>
        <begin position="121"/>
        <end position="171"/>
    </location>
</feature>
<dbReference type="InterPro" id="IPR013324">
    <property type="entry name" value="RNA_pol_sigma_r3/r4-like"/>
</dbReference>
<reference evidence="7" key="1">
    <citation type="submission" date="2020-12" db="EMBL/GenBank/DDBJ databases">
        <title>Devosia sp. MSA67 isolated from Mo River.</title>
        <authorList>
            <person name="Ma F."/>
            <person name="Zi Z."/>
        </authorList>
    </citation>
    <scope>NUCLEOTIDE SEQUENCE</scope>
    <source>
        <strain evidence="7">MSA67</strain>
    </source>
</reference>